<evidence type="ECO:0000313" key="2">
    <source>
        <dbReference type="Proteomes" id="UP000190162"/>
    </source>
</evidence>
<reference evidence="2" key="1">
    <citation type="submission" date="2017-02" db="EMBL/GenBank/DDBJ databases">
        <authorList>
            <person name="Varghese N."/>
            <person name="Submissions S."/>
        </authorList>
    </citation>
    <scope>NUCLEOTIDE SEQUENCE [LARGE SCALE GENOMIC DNA]</scope>
    <source>
        <strain evidence="2">DSM 22720</strain>
    </source>
</reference>
<evidence type="ECO:0000313" key="1">
    <source>
        <dbReference type="EMBL" id="SKA56091.1"/>
    </source>
</evidence>
<dbReference type="PROSITE" id="PS51257">
    <property type="entry name" value="PROKAR_LIPOPROTEIN"/>
    <property type="match status" value="1"/>
</dbReference>
<evidence type="ECO:0008006" key="3">
    <source>
        <dbReference type="Google" id="ProtNLM"/>
    </source>
</evidence>
<dbReference type="RefSeq" id="WP_078752843.1">
    <property type="nucleotide sequence ID" value="NZ_FUXU01000030.1"/>
</dbReference>
<organism evidence="1 2">
    <name type="scientific">Enterovibrio nigricans DSM 22720</name>
    <dbReference type="NCBI Taxonomy" id="1121868"/>
    <lineage>
        <taxon>Bacteria</taxon>
        <taxon>Pseudomonadati</taxon>
        <taxon>Pseudomonadota</taxon>
        <taxon>Gammaproteobacteria</taxon>
        <taxon>Vibrionales</taxon>
        <taxon>Vibrionaceae</taxon>
        <taxon>Enterovibrio</taxon>
    </lineage>
</organism>
<dbReference type="EMBL" id="FUXU01000030">
    <property type="protein sequence ID" value="SKA56091.1"/>
    <property type="molecule type" value="Genomic_DNA"/>
</dbReference>
<dbReference type="OrthoDB" id="6401137at2"/>
<gene>
    <name evidence="1" type="ORF">SAMN02745132_02514</name>
</gene>
<sequence>MKNIAFGVTLLVLSGCGGGSGGDGTDGGSGSGRNNTASACYNASLYLVGTRVQEIRSVTSNGVTQPNNVTTTEVIKKLTYQGVSDVLEITSTGSDATTTYVVANDGKPSITTLGSNDGTEEVVYQPSGIALDFDLAAGQTRSYPTVTEITGGAESATYDYSMTYVKNETITVQSKTFDTCQMVLKIKYVETATGVVSNAVFTQNIGVGNGITIREKVESSSSNGSSFISIDELVVANINGKRVE</sequence>
<protein>
    <recommendedName>
        <fullName evidence="3">Lipoprotein</fullName>
    </recommendedName>
</protein>
<dbReference type="AlphaFoldDB" id="A0A1T4UUJ4"/>
<keyword evidence="2" id="KW-1185">Reference proteome</keyword>
<proteinExistence type="predicted"/>
<accession>A0A1T4UUJ4</accession>
<dbReference type="Proteomes" id="UP000190162">
    <property type="component" value="Unassembled WGS sequence"/>
</dbReference>
<name>A0A1T4UUJ4_9GAMM</name>